<dbReference type="AlphaFoldDB" id="A0A6C0BQM8"/>
<dbReference type="Gene3D" id="3.30.40.10">
    <property type="entry name" value="Zinc/RING finger domain, C3HC4 (zinc finger)"/>
    <property type="match status" value="1"/>
</dbReference>
<dbReference type="SMART" id="SM00184">
    <property type="entry name" value="RING"/>
    <property type="match status" value="1"/>
</dbReference>
<dbReference type="GO" id="GO:0006511">
    <property type="term" value="P:ubiquitin-dependent protein catabolic process"/>
    <property type="evidence" value="ECO:0007669"/>
    <property type="project" value="TreeGrafter"/>
</dbReference>
<dbReference type="GO" id="GO:0061630">
    <property type="term" value="F:ubiquitin protein ligase activity"/>
    <property type="evidence" value="ECO:0007669"/>
    <property type="project" value="TreeGrafter"/>
</dbReference>
<dbReference type="Pfam" id="PF13639">
    <property type="entry name" value="zf-RING_2"/>
    <property type="match status" value="1"/>
</dbReference>
<dbReference type="InterPro" id="IPR013083">
    <property type="entry name" value="Znf_RING/FYVE/PHD"/>
</dbReference>
<dbReference type="InterPro" id="IPR001841">
    <property type="entry name" value="Znf_RING"/>
</dbReference>
<reference evidence="5" key="1">
    <citation type="journal article" date="2020" name="Nature">
        <title>Giant virus diversity and host interactions through global metagenomics.</title>
        <authorList>
            <person name="Schulz F."/>
            <person name="Roux S."/>
            <person name="Paez-Espino D."/>
            <person name="Jungbluth S."/>
            <person name="Walsh D.A."/>
            <person name="Denef V.J."/>
            <person name="McMahon K.D."/>
            <person name="Konstantinidis K.T."/>
            <person name="Eloe-Fadrosh E.A."/>
            <person name="Kyrpides N.C."/>
            <person name="Woyke T."/>
        </authorList>
    </citation>
    <scope>NUCLEOTIDE SEQUENCE</scope>
    <source>
        <strain evidence="5">GVMAG-M-3300018416-26</strain>
    </source>
</reference>
<name>A0A6C0BQM8_9ZZZZ</name>
<dbReference type="PANTHER" id="PTHR45931:SF16">
    <property type="entry name" value="RING_U-BOX SUPERFAMILY PROTEIN"/>
    <property type="match status" value="1"/>
</dbReference>
<dbReference type="InterPro" id="IPR051834">
    <property type="entry name" value="RING_finger_E3_ligase"/>
</dbReference>
<keyword evidence="2" id="KW-0863">Zinc-finger</keyword>
<evidence type="ECO:0000313" key="5">
    <source>
        <dbReference type="EMBL" id="QHS94370.1"/>
    </source>
</evidence>
<dbReference type="GO" id="GO:0005634">
    <property type="term" value="C:nucleus"/>
    <property type="evidence" value="ECO:0007669"/>
    <property type="project" value="TreeGrafter"/>
</dbReference>
<evidence type="ECO:0000256" key="1">
    <source>
        <dbReference type="ARBA" id="ARBA00022723"/>
    </source>
</evidence>
<sequence>MFFKLCQILSYQNTLQYCNCIKKNSYKCENISKYQVNRLTLGKTQTLHCCGVHLRQICKKPVLSVMIKRNNNNLVQYTSVFIRYDTSEIKPNYLSLPFICNAILQKVNTIFQNLFQNSFENKFNSSTCCICLEDVDRFDFTIRYKRLSCSHLFHHKCIMKWFEKKKNCPLCKSIQ</sequence>
<dbReference type="PANTHER" id="PTHR45931">
    <property type="entry name" value="SI:CH211-59O9.10"/>
    <property type="match status" value="1"/>
</dbReference>
<keyword evidence="3" id="KW-0862">Zinc</keyword>
<evidence type="ECO:0000256" key="2">
    <source>
        <dbReference type="ARBA" id="ARBA00022771"/>
    </source>
</evidence>
<organism evidence="5">
    <name type="scientific">viral metagenome</name>
    <dbReference type="NCBI Taxonomy" id="1070528"/>
    <lineage>
        <taxon>unclassified sequences</taxon>
        <taxon>metagenomes</taxon>
        <taxon>organismal metagenomes</taxon>
    </lineage>
</organism>
<evidence type="ECO:0000256" key="3">
    <source>
        <dbReference type="ARBA" id="ARBA00022833"/>
    </source>
</evidence>
<evidence type="ECO:0000259" key="4">
    <source>
        <dbReference type="PROSITE" id="PS50089"/>
    </source>
</evidence>
<dbReference type="SUPFAM" id="SSF57850">
    <property type="entry name" value="RING/U-box"/>
    <property type="match status" value="1"/>
</dbReference>
<proteinExistence type="predicted"/>
<feature type="domain" description="RING-type" evidence="4">
    <location>
        <begin position="128"/>
        <end position="172"/>
    </location>
</feature>
<protein>
    <recommendedName>
        <fullName evidence="4">RING-type domain-containing protein</fullName>
    </recommendedName>
</protein>
<accession>A0A6C0BQM8</accession>
<keyword evidence="1" id="KW-0479">Metal-binding</keyword>
<dbReference type="EMBL" id="MN739220">
    <property type="protein sequence ID" value="QHS94370.1"/>
    <property type="molecule type" value="Genomic_DNA"/>
</dbReference>
<dbReference type="PROSITE" id="PS50089">
    <property type="entry name" value="ZF_RING_2"/>
    <property type="match status" value="1"/>
</dbReference>
<dbReference type="GO" id="GO:0008270">
    <property type="term" value="F:zinc ion binding"/>
    <property type="evidence" value="ECO:0007669"/>
    <property type="project" value="UniProtKB-KW"/>
</dbReference>